<evidence type="ECO:0000259" key="7">
    <source>
        <dbReference type="PROSITE" id="PS51918"/>
    </source>
</evidence>
<dbReference type="SFLD" id="SFLDG01387">
    <property type="entry name" value="BtrN-like_SPASM_domain_contain"/>
    <property type="match status" value="1"/>
</dbReference>
<dbReference type="STRING" id="447595.SAMN05660826_01779"/>
<dbReference type="CDD" id="cd01335">
    <property type="entry name" value="Radical_SAM"/>
    <property type="match status" value="1"/>
</dbReference>
<evidence type="ECO:0000313" key="8">
    <source>
        <dbReference type="EMBL" id="SHM72382.1"/>
    </source>
</evidence>
<dbReference type="InterPro" id="IPR027604">
    <property type="entry name" value="W_rSAM_matur"/>
</dbReference>
<dbReference type="InterPro" id="IPR058240">
    <property type="entry name" value="rSAM_sf"/>
</dbReference>
<dbReference type="PANTHER" id="PTHR11228:SF34">
    <property type="entry name" value="TUNGSTEN-CONTAINING ALDEHYDE FERREDOXIN OXIDOREDUCTASE COFACTOR MODIFYING PROTEIN"/>
    <property type="match status" value="1"/>
</dbReference>
<keyword evidence="2" id="KW-0004">4Fe-4S</keyword>
<dbReference type="OrthoDB" id="9810775at2"/>
<evidence type="ECO:0000256" key="1">
    <source>
        <dbReference type="ARBA" id="ARBA00001966"/>
    </source>
</evidence>
<proteinExistence type="predicted"/>
<sequence>MSLKKLYIELTEKCNLNCAICYRKSWEHVQNEMDEKTYKNLLDSIKECEKLERIVLGGIGEPLMSPLILDALEEFGGYHLTITTNGTMVKGEVLQKIVKSCDALVVSIDGLEDSFMKIRNENLKVVLDNIEMLNEEKSRKKSETPRLFIEFVLWEENVQDVYAIIDLAQKYKAKGVIFSNLLPQTPENAKKILYSRYENRRMKELFKSLRNYSLKKGIELLLPEFELKTERRCAFVENNSAVVTADGSVTSCYRFAHNCLEYVFQREKQVVRHVFANIKERSLKEIWEMPEYRAFREAVLYTRFPSCTDCDLAEGCDLVRDTTSDCYGFSPSCGDCLWWRKIILCP</sequence>
<dbReference type="NCBIfam" id="TIGR04317">
    <property type="entry name" value="W_rSAM_matur"/>
    <property type="match status" value="1"/>
</dbReference>
<dbReference type="GO" id="GO:0046872">
    <property type="term" value="F:metal ion binding"/>
    <property type="evidence" value="ECO:0007669"/>
    <property type="project" value="UniProtKB-KW"/>
</dbReference>
<dbReference type="GO" id="GO:0003824">
    <property type="term" value="F:catalytic activity"/>
    <property type="evidence" value="ECO:0007669"/>
    <property type="project" value="InterPro"/>
</dbReference>
<feature type="domain" description="Radical SAM core" evidence="7">
    <location>
        <begin position="1"/>
        <end position="219"/>
    </location>
</feature>
<evidence type="ECO:0000256" key="6">
    <source>
        <dbReference type="ARBA" id="ARBA00023014"/>
    </source>
</evidence>
<organism evidence="8 9">
    <name type="scientific">Caldanaerovirga acetigignens</name>
    <dbReference type="NCBI Taxonomy" id="447595"/>
    <lineage>
        <taxon>Bacteria</taxon>
        <taxon>Bacillati</taxon>
        <taxon>Bacillota</taxon>
        <taxon>Clostridia</taxon>
        <taxon>Thermosediminibacterales</taxon>
        <taxon>Thermosediminibacteraceae</taxon>
        <taxon>Caldanaerovirga</taxon>
    </lineage>
</organism>
<dbReference type="SUPFAM" id="SSF102114">
    <property type="entry name" value="Radical SAM enzymes"/>
    <property type="match status" value="1"/>
</dbReference>
<dbReference type="AlphaFoldDB" id="A0A1M7L3F4"/>
<reference evidence="9" key="1">
    <citation type="submission" date="2016-11" db="EMBL/GenBank/DDBJ databases">
        <authorList>
            <person name="Varghese N."/>
            <person name="Submissions S."/>
        </authorList>
    </citation>
    <scope>NUCLEOTIDE SEQUENCE [LARGE SCALE GENOMIC DNA]</scope>
    <source>
        <strain evidence="9">DSM 18802</strain>
    </source>
</reference>
<evidence type="ECO:0000256" key="2">
    <source>
        <dbReference type="ARBA" id="ARBA00022485"/>
    </source>
</evidence>
<dbReference type="Pfam" id="PF04055">
    <property type="entry name" value="Radical_SAM"/>
    <property type="match status" value="1"/>
</dbReference>
<keyword evidence="3" id="KW-0949">S-adenosyl-L-methionine</keyword>
<evidence type="ECO:0000256" key="4">
    <source>
        <dbReference type="ARBA" id="ARBA00022723"/>
    </source>
</evidence>
<dbReference type="SFLD" id="SFLDS00029">
    <property type="entry name" value="Radical_SAM"/>
    <property type="match status" value="1"/>
</dbReference>
<dbReference type="InterPro" id="IPR034391">
    <property type="entry name" value="AdoMet-like_SPASM_containing"/>
</dbReference>
<comment type="cofactor">
    <cofactor evidence="1">
        <name>[4Fe-4S] cluster</name>
        <dbReference type="ChEBI" id="CHEBI:49883"/>
    </cofactor>
</comment>
<gene>
    <name evidence="8" type="ORF">SAMN05660826_01779</name>
</gene>
<dbReference type="InterPro" id="IPR013785">
    <property type="entry name" value="Aldolase_TIM"/>
</dbReference>
<evidence type="ECO:0000256" key="5">
    <source>
        <dbReference type="ARBA" id="ARBA00023004"/>
    </source>
</evidence>
<dbReference type="InterPro" id="IPR023885">
    <property type="entry name" value="4Fe4S-binding_SPASM_dom"/>
</dbReference>
<dbReference type="InterPro" id="IPR007197">
    <property type="entry name" value="rSAM"/>
</dbReference>
<evidence type="ECO:0000256" key="3">
    <source>
        <dbReference type="ARBA" id="ARBA00022691"/>
    </source>
</evidence>
<dbReference type="PROSITE" id="PS51918">
    <property type="entry name" value="RADICAL_SAM"/>
    <property type="match status" value="1"/>
</dbReference>
<dbReference type="Gene3D" id="3.20.20.70">
    <property type="entry name" value="Aldolase class I"/>
    <property type="match status" value="1"/>
</dbReference>
<dbReference type="GO" id="GO:0051536">
    <property type="term" value="F:iron-sulfur cluster binding"/>
    <property type="evidence" value="ECO:0007669"/>
    <property type="project" value="UniProtKB-KW"/>
</dbReference>
<dbReference type="SFLD" id="SFLDG01067">
    <property type="entry name" value="SPASM/twitch_domain_containing"/>
    <property type="match status" value="1"/>
</dbReference>
<keyword evidence="5" id="KW-0408">Iron</keyword>
<protein>
    <submittedName>
        <fullName evidence="8">Tungsten cofactor oxidoreducase radical SAM maturase</fullName>
    </submittedName>
</protein>
<keyword evidence="6" id="KW-0411">Iron-sulfur</keyword>
<name>A0A1M7L3F4_9FIRM</name>
<dbReference type="EMBL" id="FRCR01000010">
    <property type="protein sequence ID" value="SHM72382.1"/>
    <property type="molecule type" value="Genomic_DNA"/>
</dbReference>
<dbReference type="Proteomes" id="UP000184375">
    <property type="component" value="Unassembled WGS sequence"/>
</dbReference>
<dbReference type="RefSeq" id="WP_073257628.1">
    <property type="nucleotide sequence ID" value="NZ_FRCR01000010.1"/>
</dbReference>
<dbReference type="SFLD" id="SFLDF00570">
    <property type="entry name" value="tungsten_cofactor_oxidoreducas"/>
    <property type="match status" value="1"/>
</dbReference>
<keyword evidence="9" id="KW-1185">Reference proteome</keyword>
<keyword evidence="4" id="KW-0479">Metal-binding</keyword>
<accession>A0A1M7L3F4</accession>
<evidence type="ECO:0000313" key="9">
    <source>
        <dbReference type="Proteomes" id="UP000184375"/>
    </source>
</evidence>
<dbReference type="Pfam" id="PF13186">
    <property type="entry name" value="SPASM"/>
    <property type="match status" value="1"/>
</dbReference>
<dbReference type="InterPro" id="IPR050377">
    <property type="entry name" value="Radical_SAM_PqqE_MftC-like"/>
</dbReference>
<dbReference type="CDD" id="cd21121">
    <property type="entry name" value="SPASM_Cmo-like"/>
    <property type="match status" value="1"/>
</dbReference>
<dbReference type="PANTHER" id="PTHR11228">
    <property type="entry name" value="RADICAL SAM DOMAIN PROTEIN"/>
    <property type="match status" value="1"/>
</dbReference>